<reference evidence="1 2" key="2">
    <citation type="submission" date="2018-11" db="EMBL/GenBank/DDBJ databases">
        <authorList>
            <consortium name="Pathogen Informatics"/>
        </authorList>
    </citation>
    <scope>NUCLEOTIDE SEQUENCE [LARGE SCALE GENOMIC DNA]</scope>
</reference>
<evidence type="ECO:0000313" key="2">
    <source>
        <dbReference type="Proteomes" id="UP000280834"/>
    </source>
</evidence>
<evidence type="ECO:0000313" key="3">
    <source>
        <dbReference type="WBParaSite" id="BTMF_0001102401-mRNA-1"/>
    </source>
</evidence>
<dbReference type="WBParaSite" id="BTMF_0001102401-mRNA-1">
    <property type="protein sequence ID" value="BTMF_0001102401-mRNA-1"/>
    <property type="gene ID" value="BTMF_0001102401"/>
</dbReference>
<keyword evidence="2" id="KW-1185">Reference proteome</keyword>
<reference evidence="3" key="1">
    <citation type="submission" date="2017-02" db="UniProtKB">
        <authorList>
            <consortium name="WormBaseParasite"/>
        </authorList>
    </citation>
    <scope>IDENTIFICATION</scope>
</reference>
<protein>
    <submittedName>
        <fullName evidence="3">Rad50/SbcC-type AAA domain-containing protein</fullName>
    </submittedName>
</protein>
<dbReference type="Proteomes" id="UP000280834">
    <property type="component" value="Unassembled WGS sequence"/>
</dbReference>
<sequence length="57" mass="6467">MKAKSLDITLNFGNVCCYYIVMFNGSGKTFVFSLNCLGLCLKCWTVIDYSFLLLIKL</sequence>
<gene>
    <name evidence="1" type="ORF">BTMF_LOCUS9058</name>
</gene>
<name>A0A0R3QTH2_9BILA</name>
<evidence type="ECO:0000313" key="1">
    <source>
        <dbReference type="EMBL" id="VDO30440.1"/>
    </source>
</evidence>
<accession>A0A0R3QTH2</accession>
<dbReference type="AlphaFoldDB" id="A0A0R3QTH2"/>
<dbReference type="EMBL" id="UZAG01016740">
    <property type="protein sequence ID" value="VDO30440.1"/>
    <property type="molecule type" value="Genomic_DNA"/>
</dbReference>
<organism evidence="3">
    <name type="scientific">Brugia timori</name>
    <dbReference type="NCBI Taxonomy" id="42155"/>
    <lineage>
        <taxon>Eukaryota</taxon>
        <taxon>Metazoa</taxon>
        <taxon>Ecdysozoa</taxon>
        <taxon>Nematoda</taxon>
        <taxon>Chromadorea</taxon>
        <taxon>Rhabditida</taxon>
        <taxon>Spirurina</taxon>
        <taxon>Spiruromorpha</taxon>
        <taxon>Filarioidea</taxon>
        <taxon>Onchocercidae</taxon>
        <taxon>Brugia</taxon>
    </lineage>
</organism>
<proteinExistence type="predicted"/>